<evidence type="ECO:0000313" key="5">
    <source>
        <dbReference type="EMBL" id="TSJ85046.1"/>
    </source>
</evidence>
<reference evidence="5 6" key="1">
    <citation type="submission" date="2019-07" db="EMBL/GenBank/DDBJ databases">
        <title>Bifidobacterium asteroides genomes.</title>
        <authorList>
            <person name="Zheng H."/>
        </authorList>
    </citation>
    <scope>NUCLEOTIDE SEQUENCE [LARGE SCALE GENOMIC DNA]</scope>
    <source>
        <strain evidence="5 6">W8111</strain>
    </source>
</reference>
<protein>
    <submittedName>
        <fullName evidence="5">Sugar ABC transporter substrate-binding protein</fullName>
    </submittedName>
</protein>
<dbReference type="Pfam" id="PF01547">
    <property type="entry name" value="SBP_bac_1"/>
    <property type="match status" value="1"/>
</dbReference>
<dbReference type="InterPro" id="IPR006059">
    <property type="entry name" value="SBP"/>
</dbReference>
<evidence type="ECO:0000256" key="4">
    <source>
        <dbReference type="ARBA" id="ARBA00022729"/>
    </source>
</evidence>
<evidence type="ECO:0000256" key="1">
    <source>
        <dbReference type="ARBA" id="ARBA00004196"/>
    </source>
</evidence>
<dbReference type="AlphaFoldDB" id="A0A556R845"/>
<comment type="caution">
    <text evidence="5">The sequence shown here is derived from an EMBL/GenBank/DDBJ whole genome shotgun (WGS) entry which is preliminary data.</text>
</comment>
<dbReference type="PANTHER" id="PTHR43649">
    <property type="entry name" value="ARABINOSE-BINDING PROTEIN-RELATED"/>
    <property type="match status" value="1"/>
</dbReference>
<accession>A0A556R845</accession>
<dbReference type="Gene3D" id="3.40.190.10">
    <property type="entry name" value="Periplasmic binding protein-like II"/>
    <property type="match status" value="1"/>
</dbReference>
<gene>
    <name evidence="5" type="ORF">FPK29_07645</name>
</gene>
<comment type="subcellular location">
    <subcellularLocation>
        <location evidence="1">Cell envelope</location>
    </subcellularLocation>
</comment>
<sequence length="480" mass="53047">MAVIHQRRDKGRLTRPVPRHCRRRKGMTMNVKTVTKTLAVASAAIMLLSGCGSSGGASSKQASAVGDGFDSKAQTAITFAGWSLDMTPEFKALADGFHKAHPNVTVNIKQYSADDYDKQLTADISSGAQPDVFPLKNLIKYVTYSESQGLADISDIASNFKNDKHISLSGYERDGKYYALPYRTDTWVLFYNKDMFKKTGLEEPNAKWTWDDYTKAAKQLKQKLPEAGYDANSVYPMYMHSWQAVVQSFAIAQCGKPASQTFLKADFSYMKPYYKRALAWQDDKLTIDWNTAFTNKVQYQPQFGTQKAAMMPMGTWYAATLLTQQNSGEAQKFSWGMAPVPQNPDRKVPKTPITFGSPTSLAISSKTSGQKLAAAKEFVKWAVGEGGANELAKLSTTPAYINDKITQTFFSPEGMANDEASKKAWSTHDMKLEAPVDQATDTINSILSDTHSAIMTETKSVDAALKETTQNVQDQGILDE</sequence>
<name>A0A556R845_9BIFI</name>
<comment type="similarity">
    <text evidence="2">Belongs to the bacterial solute-binding protein 1 family.</text>
</comment>
<keyword evidence="3" id="KW-0813">Transport</keyword>
<proteinExistence type="inferred from homology"/>
<dbReference type="EMBL" id="VMHJ01000004">
    <property type="protein sequence ID" value="TSJ85046.1"/>
    <property type="molecule type" value="Genomic_DNA"/>
</dbReference>
<evidence type="ECO:0000256" key="3">
    <source>
        <dbReference type="ARBA" id="ARBA00022448"/>
    </source>
</evidence>
<dbReference type="CDD" id="cd13585">
    <property type="entry name" value="PBP2_TMBP_like"/>
    <property type="match status" value="1"/>
</dbReference>
<organism evidence="5 6">
    <name type="scientific">Bifidobacterium asteroides</name>
    <dbReference type="NCBI Taxonomy" id="1684"/>
    <lineage>
        <taxon>Bacteria</taxon>
        <taxon>Bacillati</taxon>
        <taxon>Actinomycetota</taxon>
        <taxon>Actinomycetes</taxon>
        <taxon>Bifidobacteriales</taxon>
        <taxon>Bifidobacteriaceae</taxon>
        <taxon>Bifidobacterium</taxon>
    </lineage>
</organism>
<evidence type="ECO:0000256" key="2">
    <source>
        <dbReference type="ARBA" id="ARBA00008520"/>
    </source>
</evidence>
<keyword evidence="4" id="KW-0732">Signal</keyword>
<dbReference type="GO" id="GO:0030313">
    <property type="term" value="C:cell envelope"/>
    <property type="evidence" value="ECO:0007669"/>
    <property type="project" value="UniProtKB-SubCell"/>
</dbReference>
<dbReference type="PANTHER" id="PTHR43649:SF31">
    <property type="entry name" value="SN-GLYCEROL-3-PHOSPHATE-BINDING PERIPLASMIC PROTEIN UGPB"/>
    <property type="match status" value="1"/>
</dbReference>
<evidence type="ECO:0000313" key="6">
    <source>
        <dbReference type="Proteomes" id="UP000317536"/>
    </source>
</evidence>
<dbReference type="Proteomes" id="UP000317536">
    <property type="component" value="Unassembled WGS sequence"/>
</dbReference>
<dbReference type="InterPro" id="IPR050490">
    <property type="entry name" value="Bact_solute-bd_prot1"/>
</dbReference>
<dbReference type="SUPFAM" id="SSF53850">
    <property type="entry name" value="Periplasmic binding protein-like II"/>
    <property type="match status" value="1"/>
</dbReference>